<gene>
    <name evidence="1" type="ORF">PoB_003156100</name>
</gene>
<protein>
    <submittedName>
        <fullName evidence="1">Dynein heavy chain 7, axonemal</fullName>
    </submittedName>
</protein>
<dbReference type="GO" id="GO:0045505">
    <property type="term" value="F:dynein intermediate chain binding"/>
    <property type="evidence" value="ECO:0007669"/>
    <property type="project" value="InterPro"/>
</dbReference>
<dbReference type="Proteomes" id="UP000735302">
    <property type="component" value="Unassembled WGS sequence"/>
</dbReference>
<sequence length="173" mass="19500">MLAHAGGNFTLCSLPPNSPLTPPQLLFSFLLCINILKHEGEIDEDEWRFFLTGGVGLDNPHPRPAEWLPAKSWDELCRVNNLPTFTGIQESFRDEAKYWRRLYDSLVIPSVQEFVTAKLGKLFVEPPPFDLSKSFDDSSCTTPLLFVLSPGSDPMAALLKFADDNVCEITRWI</sequence>
<comment type="caution">
    <text evidence="1">The sequence shown here is derived from an EMBL/GenBank/DDBJ whole genome shotgun (WGS) entry which is preliminary data.</text>
</comment>
<dbReference type="GO" id="GO:0051959">
    <property type="term" value="F:dynein light intermediate chain binding"/>
    <property type="evidence" value="ECO:0007669"/>
    <property type="project" value="InterPro"/>
</dbReference>
<dbReference type="AlphaFoldDB" id="A0AAV4AEI6"/>
<evidence type="ECO:0000313" key="1">
    <source>
        <dbReference type="EMBL" id="GFO05056.1"/>
    </source>
</evidence>
<dbReference type="PANTHER" id="PTHR22878">
    <property type="entry name" value="DYNEIN HEAVY CHAIN 6, AXONEMAL-LIKE-RELATED"/>
    <property type="match status" value="1"/>
</dbReference>
<dbReference type="GO" id="GO:0007018">
    <property type="term" value="P:microtubule-based movement"/>
    <property type="evidence" value="ECO:0007669"/>
    <property type="project" value="InterPro"/>
</dbReference>
<organism evidence="1 2">
    <name type="scientific">Plakobranchus ocellatus</name>
    <dbReference type="NCBI Taxonomy" id="259542"/>
    <lineage>
        <taxon>Eukaryota</taxon>
        <taxon>Metazoa</taxon>
        <taxon>Spiralia</taxon>
        <taxon>Lophotrochozoa</taxon>
        <taxon>Mollusca</taxon>
        <taxon>Gastropoda</taxon>
        <taxon>Heterobranchia</taxon>
        <taxon>Euthyneura</taxon>
        <taxon>Panpulmonata</taxon>
        <taxon>Sacoglossa</taxon>
        <taxon>Placobranchoidea</taxon>
        <taxon>Plakobranchidae</taxon>
        <taxon>Plakobranchus</taxon>
    </lineage>
</organism>
<dbReference type="PANTHER" id="PTHR22878:SF70">
    <property type="entry name" value="DYNEIN HEAVY CHAIN 2, AXONEMAL"/>
    <property type="match status" value="1"/>
</dbReference>
<dbReference type="InterPro" id="IPR026983">
    <property type="entry name" value="DHC"/>
</dbReference>
<dbReference type="InterPro" id="IPR027417">
    <property type="entry name" value="P-loop_NTPase"/>
</dbReference>
<accession>A0AAV4AEI6</accession>
<proteinExistence type="predicted"/>
<keyword evidence="2" id="KW-1185">Reference proteome</keyword>
<reference evidence="1 2" key="1">
    <citation type="journal article" date="2021" name="Elife">
        <title>Chloroplast acquisition without the gene transfer in kleptoplastic sea slugs, Plakobranchus ocellatus.</title>
        <authorList>
            <person name="Maeda T."/>
            <person name="Takahashi S."/>
            <person name="Yoshida T."/>
            <person name="Shimamura S."/>
            <person name="Takaki Y."/>
            <person name="Nagai Y."/>
            <person name="Toyoda A."/>
            <person name="Suzuki Y."/>
            <person name="Arimoto A."/>
            <person name="Ishii H."/>
            <person name="Satoh N."/>
            <person name="Nishiyama T."/>
            <person name="Hasebe M."/>
            <person name="Maruyama T."/>
            <person name="Minagawa J."/>
            <person name="Obokata J."/>
            <person name="Shigenobu S."/>
        </authorList>
    </citation>
    <scope>NUCLEOTIDE SEQUENCE [LARGE SCALE GENOMIC DNA]</scope>
</reference>
<dbReference type="Gene3D" id="3.40.50.300">
    <property type="entry name" value="P-loop containing nucleotide triphosphate hydrolases"/>
    <property type="match status" value="1"/>
</dbReference>
<evidence type="ECO:0000313" key="2">
    <source>
        <dbReference type="Proteomes" id="UP000735302"/>
    </source>
</evidence>
<name>A0AAV4AEI6_9GAST</name>
<dbReference type="EMBL" id="BLXT01003746">
    <property type="protein sequence ID" value="GFO05056.1"/>
    <property type="molecule type" value="Genomic_DNA"/>
</dbReference>
<dbReference type="GO" id="GO:0030286">
    <property type="term" value="C:dynein complex"/>
    <property type="evidence" value="ECO:0007669"/>
    <property type="project" value="InterPro"/>
</dbReference>